<dbReference type="EMBL" id="CM037024">
    <property type="protein sequence ID" value="KAH7664326.1"/>
    <property type="molecule type" value="Genomic_DNA"/>
</dbReference>
<sequence>MDSKSNLLFALTFIFISSHISTTQVDAQSLLLRKEKVTYLHFFLHDIISGSNPTAVLVAKPNNTNVGSGNPTPFGSVFAIDDPLTDGPELSSNVIGNAQGFYVSSSQDKLTLVLAVDFGFTTEEFNGSSISVFSRNPVLENDRELAIVGGRGKFRLARGFAKLHTYSLNGTNGDAIIEYNVTVFHYE</sequence>
<keyword evidence="2" id="KW-1185">Reference proteome</keyword>
<reference evidence="2" key="1">
    <citation type="journal article" date="2022" name="Nat. Commun.">
        <title>Chromosome evolution and the genetic basis of agronomically important traits in greater yam.</title>
        <authorList>
            <person name="Bredeson J.V."/>
            <person name="Lyons J.B."/>
            <person name="Oniyinde I.O."/>
            <person name="Okereke N.R."/>
            <person name="Kolade O."/>
            <person name="Nnabue I."/>
            <person name="Nwadili C.O."/>
            <person name="Hribova E."/>
            <person name="Parker M."/>
            <person name="Nwogha J."/>
            <person name="Shu S."/>
            <person name="Carlson J."/>
            <person name="Kariba R."/>
            <person name="Muthemba S."/>
            <person name="Knop K."/>
            <person name="Barton G.J."/>
            <person name="Sherwood A.V."/>
            <person name="Lopez-Montes A."/>
            <person name="Asiedu R."/>
            <person name="Jamnadass R."/>
            <person name="Muchugi A."/>
            <person name="Goodstein D."/>
            <person name="Egesi C.N."/>
            <person name="Featherston J."/>
            <person name="Asfaw A."/>
            <person name="Simpson G.G."/>
            <person name="Dolezel J."/>
            <person name="Hendre P.S."/>
            <person name="Van Deynze A."/>
            <person name="Kumar P.L."/>
            <person name="Obidiegwu J.E."/>
            <person name="Bhattacharjee R."/>
            <person name="Rokhsar D.S."/>
        </authorList>
    </citation>
    <scope>NUCLEOTIDE SEQUENCE [LARGE SCALE GENOMIC DNA]</scope>
    <source>
        <strain evidence="2">cv. TDa95/00328</strain>
    </source>
</reference>
<protein>
    <submittedName>
        <fullName evidence="1">Dirigent protein</fullName>
    </submittedName>
</protein>
<proteinExistence type="predicted"/>
<evidence type="ECO:0000313" key="1">
    <source>
        <dbReference type="EMBL" id="KAH7664326.1"/>
    </source>
</evidence>
<gene>
    <name evidence="1" type="ORF">IHE45_14G114400</name>
</gene>
<dbReference type="Proteomes" id="UP000827976">
    <property type="component" value="Chromosome 14"/>
</dbReference>
<comment type="caution">
    <text evidence="1">The sequence shown here is derived from an EMBL/GenBank/DDBJ whole genome shotgun (WGS) entry which is preliminary data.</text>
</comment>
<accession>A0ACB7UU82</accession>
<organism evidence="1 2">
    <name type="scientific">Dioscorea alata</name>
    <name type="common">Purple yam</name>
    <dbReference type="NCBI Taxonomy" id="55571"/>
    <lineage>
        <taxon>Eukaryota</taxon>
        <taxon>Viridiplantae</taxon>
        <taxon>Streptophyta</taxon>
        <taxon>Embryophyta</taxon>
        <taxon>Tracheophyta</taxon>
        <taxon>Spermatophyta</taxon>
        <taxon>Magnoliopsida</taxon>
        <taxon>Liliopsida</taxon>
        <taxon>Dioscoreales</taxon>
        <taxon>Dioscoreaceae</taxon>
        <taxon>Dioscorea</taxon>
    </lineage>
</organism>
<name>A0ACB7UU82_DIOAL</name>
<evidence type="ECO:0000313" key="2">
    <source>
        <dbReference type="Proteomes" id="UP000827976"/>
    </source>
</evidence>